<feature type="domain" description="Xylose isomerase-like TIM barrel" evidence="1">
    <location>
        <begin position="27"/>
        <end position="254"/>
    </location>
</feature>
<dbReference type="InterPro" id="IPR050312">
    <property type="entry name" value="IolE/XylAMocC-like"/>
</dbReference>
<keyword evidence="2" id="KW-0413">Isomerase</keyword>
<dbReference type="PANTHER" id="PTHR12110">
    <property type="entry name" value="HYDROXYPYRUVATE ISOMERASE"/>
    <property type="match status" value="1"/>
</dbReference>
<reference evidence="2" key="1">
    <citation type="submission" date="2016-04" db="EMBL/GenBank/DDBJ databases">
        <authorList>
            <person name="Evans L.H."/>
            <person name="Alamgir A."/>
            <person name="Owens N."/>
            <person name="Weber N.D."/>
            <person name="Virtaneva K."/>
            <person name="Barbian K."/>
            <person name="Babar A."/>
            <person name="Rosenke K."/>
        </authorList>
    </citation>
    <scope>NUCLEOTIDE SEQUENCE</scope>
    <source>
        <strain evidence="2">86</strain>
    </source>
</reference>
<dbReference type="InterPro" id="IPR036237">
    <property type="entry name" value="Xyl_isomerase-like_sf"/>
</dbReference>
<accession>A0A212KEC5</accession>
<protein>
    <submittedName>
        <fullName evidence="2">D-tagatose 3-epimerase</fullName>
        <ecNumber evidence="2">5.3.1.-</ecNumber>
    </submittedName>
</protein>
<dbReference type="InterPro" id="IPR013022">
    <property type="entry name" value="Xyl_isomerase-like_TIM-brl"/>
</dbReference>
<gene>
    <name evidence="2" type="ORF">KL86CLO1_12800</name>
</gene>
<dbReference type="Pfam" id="PF01261">
    <property type="entry name" value="AP_endonuc_2"/>
    <property type="match status" value="1"/>
</dbReference>
<organism evidence="2">
    <name type="scientific">uncultured Eubacteriales bacterium</name>
    <dbReference type="NCBI Taxonomy" id="172733"/>
    <lineage>
        <taxon>Bacteria</taxon>
        <taxon>Bacillati</taxon>
        <taxon>Bacillota</taxon>
        <taxon>Clostridia</taxon>
        <taxon>Eubacteriales</taxon>
        <taxon>environmental samples</taxon>
    </lineage>
</organism>
<dbReference type="SMR" id="A0A212KEC5"/>
<name>A0A212KEC5_9FIRM</name>
<proteinExistence type="predicted"/>
<evidence type="ECO:0000259" key="1">
    <source>
        <dbReference type="Pfam" id="PF01261"/>
    </source>
</evidence>
<dbReference type="SUPFAM" id="SSF51658">
    <property type="entry name" value="Xylose isomerase-like"/>
    <property type="match status" value="1"/>
</dbReference>
<dbReference type="EC" id="5.3.1.-" evidence="2"/>
<sequence length="296" mass="32561">MTPMNKIGIHYGFWSHNWDEIEYLPLIRKVARLGFDLCEVASAEFGYYSEAVLRELKACADDHGVGFTYSIGLEPKYDLASDDSAVRAAGVAHVTRILKSMPKVGATILNGVSYAGWQAMPGYGITKDDKRRKEDLAVGSMKELVKVAEDNGVTYCCEVVNRFEQYLLNTAAEGVAFVQRLESPNAKLLLDTFHMNIEEDDMAAAIRMAGPYLGHFHVGENNRKPPGMGSLPWMELAAALKEIGYQGAAVMEPFILMGGTIPYDIKVWRDLSGGADEAAMDAMAANSCRFMKALLQ</sequence>
<dbReference type="AlphaFoldDB" id="A0A212KEC5"/>
<dbReference type="Gene3D" id="3.20.20.150">
    <property type="entry name" value="Divalent-metal-dependent TIM barrel enzymes"/>
    <property type="match status" value="1"/>
</dbReference>
<dbReference type="GO" id="GO:0016853">
    <property type="term" value="F:isomerase activity"/>
    <property type="evidence" value="ECO:0007669"/>
    <property type="project" value="UniProtKB-KW"/>
</dbReference>
<evidence type="ECO:0000313" key="2">
    <source>
        <dbReference type="EMBL" id="SBW09991.1"/>
    </source>
</evidence>
<dbReference type="PANTHER" id="PTHR12110:SF41">
    <property type="entry name" value="INOSOSE DEHYDRATASE"/>
    <property type="match status" value="1"/>
</dbReference>
<dbReference type="EMBL" id="FLUN01000001">
    <property type="protein sequence ID" value="SBW09991.1"/>
    <property type="molecule type" value="Genomic_DNA"/>
</dbReference>